<feature type="domain" description="Phytanoyl-CoA hydroxylase-interacting protein-like C-terminal" evidence="1">
    <location>
        <begin position="247"/>
        <end position="406"/>
    </location>
</feature>
<keyword evidence="3" id="KW-1185">Reference proteome</keyword>
<accession>A0ABD3X9F4</accession>
<dbReference type="AlphaFoldDB" id="A0ABD3X9F4"/>
<organism evidence="2 3">
    <name type="scientific">Sinanodonta woodiana</name>
    <name type="common">Chinese pond mussel</name>
    <name type="synonym">Anodonta woodiana</name>
    <dbReference type="NCBI Taxonomy" id="1069815"/>
    <lineage>
        <taxon>Eukaryota</taxon>
        <taxon>Metazoa</taxon>
        <taxon>Spiralia</taxon>
        <taxon>Lophotrochozoa</taxon>
        <taxon>Mollusca</taxon>
        <taxon>Bivalvia</taxon>
        <taxon>Autobranchia</taxon>
        <taxon>Heteroconchia</taxon>
        <taxon>Palaeoheterodonta</taxon>
        <taxon>Unionida</taxon>
        <taxon>Unionoidea</taxon>
        <taxon>Unionidae</taxon>
        <taxon>Unioninae</taxon>
        <taxon>Sinanodonta</taxon>
    </lineage>
</organism>
<dbReference type="Pfam" id="PF19281">
    <property type="entry name" value="PHYHIP_C"/>
    <property type="match status" value="1"/>
</dbReference>
<proteinExistence type="predicted"/>
<dbReference type="InterPro" id="IPR042868">
    <property type="entry name" value="PHYHIP/PHYHIPL"/>
</dbReference>
<dbReference type="PANTHER" id="PTHR15698:SF10">
    <property type="entry name" value="PHYTANOYL-COA HYDROXYLASE-INTERACTING PROTEIN-LIKE C-TERMINAL DOMAIN-CONTAINING PROTEIN"/>
    <property type="match status" value="1"/>
</dbReference>
<protein>
    <recommendedName>
        <fullName evidence="1">Phytanoyl-CoA hydroxylase-interacting protein-like C-terminal domain-containing protein</fullName>
    </recommendedName>
</protein>
<sequence length="453" mass="52436">MPVLTEVMIQITILEGPNINIIWDKKEVNPTKIYMCMYHKTSRVKSSHWILDLNQNLLSLTIPLHGITSGYNLLVCGLKQLLSETAQLPYYQVCGSASECFKDTSSSNTMMIHLKKSSLEQYFQSEQNGDFKVEKDHKPPSEYTLIGLPQRDSIHLILVHQEKPPADFLYVHQGPNRSRFTFPNSFIPASDYHVTVYESEKGSSDRGISCYSTAKVSNVLQFRAFMTKNEVNELFVKSCNFAQNQHDSRFVKIAHFYRDKLPAYFDFIFKRNDGIMPTYYKTMSGDKASTIHNKIKGIFFNTLVRGKKNKKPKMSCHGTQRLHIPATFFFERVNIYFADFYCHYTAHKVTLIFAVKGTEADKFCNARLKILKLFENPFLYFNLEGNVFVRSGVRVEVFYTEEIDVKALMQELGERNVFLTDVRPLYRPRDIVISKPKKEDCTICNLKSRIKVI</sequence>
<dbReference type="InterPro" id="IPR045545">
    <property type="entry name" value="PHYIP/PHIPL_C"/>
</dbReference>
<dbReference type="EMBL" id="JBJQND010000003">
    <property type="protein sequence ID" value="KAL3881647.1"/>
    <property type="molecule type" value="Genomic_DNA"/>
</dbReference>
<gene>
    <name evidence="2" type="ORF">ACJMK2_028060</name>
</gene>
<dbReference type="Proteomes" id="UP001634394">
    <property type="component" value="Unassembled WGS sequence"/>
</dbReference>
<evidence type="ECO:0000313" key="3">
    <source>
        <dbReference type="Proteomes" id="UP001634394"/>
    </source>
</evidence>
<dbReference type="PANTHER" id="PTHR15698">
    <property type="entry name" value="PROTEIN CBG15099"/>
    <property type="match status" value="1"/>
</dbReference>
<name>A0ABD3X9F4_SINWO</name>
<evidence type="ECO:0000313" key="2">
    <source>
        <dbReference type="EMBL" id="KAL3881647.1"/>
    </source>
</evidence>
<reference evidence="2 3" key="1">
    <citation type="submission" date="2024-11" db="EMBL/GenBank/DDBJ databases">
        <title>Chromosome-level genome assembly of the freshwater bivalve Anodonta woodiana.</title>
        <authorList>
            <person name="Chen X."/>
        </authorList>
    </citation>
    <scope>NUCLEOTIDE SEQUENCE [LARGE SCALE GENOMIC DNA]</scope>
    <source>
        <strain evidence="2">MN2024</strain>
        <tissue evidence="2">Gills</tissue>
    </source>
</reference>
<evidence type="ECO:0000259" key="1">
    <source>
        <dbReference type="Pfam" id="PF19281"/>
    </source>
</evidence>
<comment type="caution">
    <text evidence="2">The sequence shown here is derived from an EMBL/GenBank/DDBJ whole genome shotgun (WGS) entry which is preliminary data.</text>
</comment>